<dbReference type="PANTHER" id="PTHR43046:SF12">
    <property type="entry name" value="GDP-MANNOSE MANNOSYL HYDROLASE"/>
    <property type="match status" value="1"/>
</dbReference>
<evidence type="ECO:0000259" key="5">
    <source>
        <dbReference type="PROSITE" id="PS51462"/>
    </source>
</evidence>
<dbReference type="CDD" id="cd03430">
    <property type="entry name" value="NUDIX_GDPMH_NudD"/>
    <property type="match status" value="1"/>
</dbReference>
<evidence type="ECO:0000256" key="3">
    <source>
        <dbReference type="ARBA" id="ARBA00022801"/>
    </source>
</evidence>
<feature type="domain" description="Nudix hydrolase" evidence="5">
    <location>
        <begin position="13"/>
        <end position="148"/>
    </location>
</feature>
<keyword evidence="3 6" id="KW-0378">Hydrolase</keyword>
<dbReference type="SUPFAM" id="SSF55811">
    <property type="entry name" value="Nudix"/>
    <property type="match status" value="1"/>
</dbReference>
<reference evidence="6 7" key="1">
    <citation type="submission" date="2020-03" db="EMBL/GenBank/DDBJ databases">
        <title>Alteromonas ponticola sp. nov., isolated from seawater.</title>
        <authorList>
            <person name="Yoon J.-H."/>
            <person name="Kim Y.-O."/>
        </authorList>
    </citation>
    <scope>NUCLEOTIDE SEQUENCE [LARGE SCALE GENOMIC DNA]</scope>
    <source>
        <strain evidence="6 7">MYP5</strain>
    </source>
</reference>
<comment type="caution">
    <text evidence="6">The sequence shown here is derived from an EMBL/GenBank/DDBJ whole genome shotgun (WGS) entry which is preliminary data.</text>
</comment>
<dbReference type="EMBL" id="JAATNW010000004">
    <property type="protein sequence ID" value="NMH60184.1"/>
    <property type="molecule type" value="Genomic_DNA"/>
</dbReference>
<dbReference type="PROSITE" id="PS51462">
    <property type="entry name" value="NUDIX"/>
    <property type="match status" value="1"/>
</dbReference>
<proteinExistence type="predicted"/>
<dbReference type="InterPro" id="IPR015797">
    <property type="entry name" value="NUDIX_hydrolase-like_dom_sf"/>
</dbReference>
<dbReference type="InterPro" id="IPR033715">
    <property type="entry name" value="GDPMH"/>
</dbReference>
<keyword evidence="2" id="KW-0479">Metal-binding</keyword>
<name>A0ABX1R153_9ALTE</name>
<dbReference type="PIRSF" id="PIRSF037599">
    <property type="entry name" value="GDPMH"/>
    <property type="match status" value="1"/>
</dbReference>
<dbReference type="Proteomes" id="UP000709336">
    <property type="component" value="Unassembled WGS sequence"/>
</dbReference>
<dbReference type="PANTHER" id="PTHR43046">
    <property type="entry name" value="GDP-MANNOSE MANNOSYL HYDROLASE"/>
    <property type="match status" value="1"/>
</dbReference>
<keyword evidence="7" id="KW-1185">Reference proteome</keyword>
<evidence type="ECO:0000256" key="2">
    <source>
        <dbReference type="ARBA" id="ARBA00022723"/>
    </source>
</evidence>
<evidence type="ECO:0000256" key="4">
    <source>
        <dbReference type="ARBA" id="ARBA00022842"/>
    </source>
</evidence>
<organism evidence="6 7">
    <name type="scientific">Alteromonas ponticola</name>
    <dbReference type="NCBI Taxonomy" id="2720613"/>
    <lineage>
        <taxon>Bacteria</taxon>
        <taxon>Pseudomonadati</taxon>
        <taxon>Pseudomonadota</taxon>
        <taxon>Gammaproteobacteria</taxon>
        <taxon>Alteromonadales</taxon>
        <taxon>Alteromonadaceae</taxon>
        <taxon>Alteromonas/Salinimonas group</taxon>
        <taxon>Alteromonas</taxon>
    </lineage>
</organism>
<dbReference type="RefSeq" id="WP_169210732.1">
    <property type="nucleotide sequence ID" value="NZ_JAATNW010000004.1"/>
</dbReference>
<evidence type="ECO:0000256" key="1">
    <source>
        <dbReference type="ARBA" id="ARBA00001946"/>
    </source>
</evidence>
<keyword evidence="4" id="KW-0460">Magnesium</keyword>
<gene>
    <name evidence="6" type="ORF">HCJ96_09160</name>
</gene>
<evidence type="ECO:0000313" key="7">
    <source>
        <dbReference type="Proteomes" id="UP000709336"/>
    </source>
</evidence>
<accession>A0ABX1R153</accession>
<sequence length="148" mass="17174">MYLDIDTFSTILKSTPLISIDLLVENQQNKFLLGMRSNQPARNYWFVPGGRIYKNESIGKSFDRIAREEFGKSFSIENAKLLGLFEHFYDNSAVSESISTHYVVIAYKLKVDKLVDLPDHQHSAYKWFSKNELLSCNDVHHYTKAYLV</sequence>
<dbReference type="GO" id="GO:0016787">
    <property type="term" value="F:hydrolase activity"/>
    <property type="evidence" value="ECO:0007669"/>
    <property type="project" value="UniProtKB-KW"/>
</dbReference>
<dbReference type="Gene3D" id="3.90.79.10">
    <property type="entry name" value="Nucleoside Triphosphate Pyrophosphohydrolase"/>
    <property type="match status" value="1"/>
</dbReference>
<dbReference type="Pfam" id="PF00293">
    <property type="entry name" value="NUDIX"/>
    <property type="match status" value="1"/>
</dbReference>
<evidence type="ECO:0000313" key="6">
    <source>
        <dbReference type="EMBL" id="NMH60184.1"/>
    </source>
</evidence>
<dbReference type="InterPro" id="IPR000086">
    <property type="entry name" value="NUDIX_hydrolase_dom"/>
</dbReference>
<protein>
    <submittedName>
        <fullName evidence="6">GDP-mannose mannosyl hydrolase</fullName>
    </submittedName>
</protein>
<dbReference type="NCBIfam" id="NF011963">
    <property type="entry name" value="PRK15434.1"/>
    <property type="match status" value="1"/>
</dbReference>
<comment type="cofactor">
    <cofactor evidence="1">
        <name>Mg(2+)</name>
        <dbReference type="ChEBI" id="CHEBI:18420"/>
    </cofactor>
</comment>